<evidence type="ECO:0000313" key="2">
    <source>
        <dbReference type="Proteomes" id="UP000828048"/>
    </source>
</evidence>
<organism evidence="1 2">
    <name type="scientific">Vaccinium darrowii</name>
    <dbReference type="NCBI Taxonomy" id="229202"/>
    <lineage>
        <taxon>Eukaryota</taxon>
        <taxon>Viridiplantae</taxon>
        <taxon>Streptophyta</taxon>
        <taxon>Embryophyta</taxon>
        <taxon>Tracheophyta</taxon>
        <taxon>Spermatophyta</taxon>
        <taxon>Magnoliopsida</taxon>
        <taxon>eudicotyledons</taxon>
        <taxon>Gunneridae</taxon>
        <taxon>Pentapetalae</taxon>
        <taxon>asterids</taxon>
        <taxon>Ericales</taxon>
        <taxon>Ericaceae</taxon>
        <taxon>Vaccinioideae</taxon>
        <taxon>Vaccinieae</taxon>
        <taxon>Vaccinium</taxon>
    </lineage>
</organism>
<comment type="caution">
    <text evidence="1">The sequence shown here is derived from an EMBL/GenBank/DDBJ whole genome shotgun (WGS) entry which is preliminary data.</text>
</comment>
<sequence>MNSALNPISISAIEDDDDDDGSVGTCTGFVIFQDGLAATKAHTFGEMKDGKFQIWDVEVCSVGGIKCENILVSPIGLNTGTDLAIFQLPEDFVKKYVKHIFKLGNYPEVGDSLYMIGHPLAGPFSALFSEVSKPRRLFTHSSLSNPLNKPLFFHYLESYLVSGPGALGAPCINSSGEVVAIHQSSRNYRRSGFWSCGVPTKFLKDLINWVKSNKSSTDC</sequence>
<dbReference type="EMBL" id="CM037158">
    <property type="protein sequence ID" value="KAH7853126.1"/>
    <property type="molecule type" value="Genomic_DNA"/>
</dbReference>
<gene>
    <name evidence="1" type="ORF">Vadar_033626</name>
</gene>
<name>A0ACB7YI96_9ERIC</name>
<protein>
    <submittedName>
        <fullName evidence="1">Uncharacterized protein</fullName>
    </submittedName>
</protein>
<accession>A0ACB7YI96</accession>
<keyword evidence="2" id="KW-1185">Reference proteome</keyword>
<proteinExistence type="predicted"/>
<reference evidence="1 2" key="1">
    <citation type="journal article" date="2021" name="Hortic Res">
        <title>High-quality reference genome and annotation aids understanding of berry development for evergreen blueberry (Vaccinium darrowii).</title>
        <authorList>
            <person name="Yu J."/>
            <person name="Hulse-Kemp A.M."/>
            <person name="Babiker E."/>
            <person name="Staton M."/>
        </authorList>
    </citation>
    <scope>NUCLEOTIDE SEQUENCE [LARGE SCALE GENOMIC DNA]</scope>
    <source>
        <strain evidence="2">cv. NJ 8807/NJ 8810</strain>
        <tissue evidence="1">Young leaf</tissue>
    </source>
</reference>
<dbReference type="Proteomes" id="UP000828048">
    <property type="component" value="Chromosome 8"/>
</dbReference>
<evidence type="ECO:0000313" key="1">
    <source>
        <dbReference type="EMBL" id="KAH7853126.1"/>
    </source>
</evidence>